<dbReference type="EMBL" id="JFAX01000014">
    <property type="protein sequence ID" value="EXI66613.1"/>
    <property type="molecule type" value="Genomic_DNA"/>
</dbReference>
<name>A0A011MA59_9PROT</name>
<keyword evidence="2" id="KW-1185">Reference proteome</keyword>
<sequence length="157" mass="17056">MKRRRFLEIVPAAVAGPCCRGVLGGGMAAALGGCIGEPASGPVDIKWDREVDPRCGMVISDRRFAAQIRAPGGKVAKFDDIGCAVFWLAQQPFDEQTPQLEYWVADYRSGAWIDARRAHYLAGKKSPMGYHFAALAVAEEGTIAYPEMKARIVARGK</sequence>
<accession>A0A011MA59</accession>
<dbReference type="Proteomes" id="UP000020218">
    <property type="component" value="Unassembled WGS sequence"/>
</dbReference>
<evidence type="ECO:0000313" key="1">
    <source>
        <dbReference type="EMBL" id="EXI66613.1"/>
    </source>
</evidence>
<dbReference type="STRING" id="1454001.AW08_02518"/>
<protein>
    <submittedName>
        <fullName evidence="1">NosL</fullName>
    </submittedName>
</protein>
<reference evidence="1" key="1">
    <citation type="submission" date="2014-02" db="EMBL/GenBank/DDBJ databases">
        <title>Expanding our view of genomic diversity in Candidatus Accumulibacter clades.</title>
        <authorList>
            <person name="Skennerton C.T."/>
            <person name="Barr J.J."/>
            <person name="Slater F.R."/>
            <person name="Bond P.L."/>
            <person name="Tyson G.W."/>
        </authorList>
    </citation>
    <scope>NUCLEOTIDE SEQUENCE [LARGE SCALE GENOMIC DNA]</scope>
</reference>
<dbReference type="Pfam" id="PF05573">
    <property type="entry name" value="NosL"/>
    <property type="match status" value="1"/>
</dbReference>
<gene>
    <name evidence="1" type="ORF">AW08_02518</name>
</gene>
<dbReference type="PANTHER" id="PTHR41247:SF1">
    <property type="entry name" value="HTH-TYPE TRANSCRIPTIONAL REPRESSOR YCNK"/>
    <property type="match status" value="1"/>
</dbReference>
<dbReference type="PATRIC" id="fig|1454001.3.peg.2573"/>
<dbReference type="InterPro" id="IPR008719">
    <property type="entry name" value="N2O_reductase_NosL"/>
</dbReference>
<organism evidence="1 2">
    <name type="scientific">Candidatus Accumulibacter adjunctus</name>
    <dbReference type="NCBI Taxonomy" id="1454001"/>
    <lineage>
        <taxon>Bacteria</taxon>
        <taxon>Pseudomonadati</taxon>
        <taxon>Pseudomonadota</taxon>
        <taxon>Betaproteobacteria</taxon>
        <taxon>Candidatus Accumulibacter</taxon>
    </lineage>
</organism>
<proteinExistence type="predicted"/>
<dbReference type="SUPFAM" id="SSF160387">
    <property type="entry name" value="NosL/MerB-like"/>
    <property type="match status" value="1"/>
</dbReference>
<dbReference type="AlphaFoldDB" id="A0A011MA59"/>
<comment type="caution">
    <text evidence="1">The sequence shown here is derived from an EMBL/GenBank/DDBJ whole genome shotgun (WGS) entry which is preliminary data.</text>
</comment>
<dbReference type="PROSITE" id="PS51257">
    <property type="entry name" value="PROKAR_LIPOPROTEIN"/>
    <property type="match status" value="1"/>
</dbReference>
<dbReference type="PANTHER" id="PTHR41247">
    <property type="entry name" value="HTH-TYPE TRANSCRIPTIONAL REPRESSOR YCNK"/>
    <property type="match status" value="1"/>
</dbReference>
<evidence type="ECO:0000313" key="2">
    <source>
        <dbReference type="Proteomes" id="UP000020218"/>
    </source>
</evidence>